<dbReference type="SUPFAM" id="SSF55729">
    <property type="entry name" value="Acyl-CoA N-acyltransferases (Nat)"/>
    <property type="match status" value="1"/>
</dbReference>
<feature type="domain" description="N-acetyltransferase" evidence="1">
    <location>
        <begin position="10"/>
        <end position="165"/>
    </location>
</feature>
<dbReference type="Pfam" id="PF13302">
    <property type="entry name" value="Acetyltransf_3"/>
    <property type="match status" value="1"/>
</dbReference>
<evidence type="ECO:0000313" key="2">
    <source>
        <dbReference type="EMBL" id="REH36220.1"/>
    </source>
</evidence>
<dbReference type="EMBL" id="QUNO01000016">
    <property type="protein sequence ID" value="REH36220.1"/>
    <property type="molecule type" value="Genomic_DNA"/>
</dbReference>
<organism evidence="2 3">
    <name type="scientific">Kutzneria buriramensis</name>
    <dbReference type="NCBI Taxonomy" id="1045776"/>
    <lineage>
        <taxon>Bacteria</taxon>
        <taxon>Bacillati</taxon>
        <taxon>Actinomycetota</taxon>
        <taxon>Actinomycetes</taxon>
        <taxon>Pseudonocardiales</taxon>
        <taxon>Pseudonocardiaceae</taxon>
        <taxon>Kutzneria</taxon>
    </lineage>
</organism>
<dbReference type="InterPro" id="IPR016181">
    <property type="entry name" value="Acyl_CoA_acyltransferase"/>
</dbReference>
<dbReference type="PANTHER" id="PTHR43792:SF1">
    <property type="entry name" value="N-ACETYLTRANSFERASE DOMAIN-CONTAINING PROTEIN"/>
    <property type="match status" value="1"/>
</dbReference>
<protein>
    <submittedName>
        <fullName evidence="2">Ribosomal-protein-alanine N-acetyltransferase</fullName>
    </submittedName>
</protein>
<proteinExistence type="predicted"/>
<dbReference type="Gene3D" id="3.40.630.30">
    <property type="match status" value="1"/>
</dbReference>
<reference evidence="2 3" key="1">
    <citation type="submission" date="2018-08" db="EMBL/GenBank/DDBJ databases">
        <title>Genomic Encyclopedia of Archaeal and Bacterial Type Strains, Phase II (KMG-II): from individual species to whole genera.</title>
        <authorList>
            <person name="Goeker M."/>
        </authorList>
    </citation>
    <scope>NUCLEOTIDE SEQUENCE [LARGE SCALE GENOMIC DNA]</scope>
    <source>
        <strain evidence="2 3">DSM 45791</strain>
    </source>
</reference>
<dbReference type="PANTHER" id="PTHR43792">
    <property type="entry name" value="GNAT FAMILY, PUTATIVE (AFU_ORTHOLOGUE AFUA_3G00765)-RELATED-RELATED"/>
    <property type="match status" value="1"/>
</dbReference>
<comment type="caution">
    <text evidence="2">The sequence shown here is derived from an EMBL/GenBank/DDBJ whole genome shotgun (WGS) entry which is preliminary data.</text>
</comment>
<sequence>MTPTLRSERLLLTPYAPEDENDFVALLRDEEVCKWMGQERQPEETIRSLFALLFTEVYPNNMFDVWAVRLDGRYVGHAELKRTGNVDGHELICALVRDVWHMGLGTELSYRVVDYGFDDLCLDAVHGCVNAANTRSLAMARKAGFEVVRDVTGEDGAVTRVVTLKAAARNLLRK</sequence>
<evidence type="ECO:0000259" key="1">
    <source>
        <dbReference type="PROSITE" id="PS51186"/>
    </source>
</evidence>
<gene>
    <name evidence="2" type="ORF">BCF44_11689</name>
</gene>
<accession>A0A3E0H2H0</accession>
<keyword evidence="3" id="KW-1185">Reference proteome</keyword>
<dbReference type="InterPro" id="IPR051531">
    <property type="entry name" value="N-acetyltransferase"/>
</dbReference>
<dbReference type="AlphaFoldDB" id="A0A3E0H2H0"/>
<dbReference type="InterPro" id="IPR000182">
    <property type="entry name" value="GNAT_dom"/>
</dbReference>
<dbReference type="RefSeq" id="WP_116179525.1">
    <property type="nucleotide sequence ID" value="NZ_CP144375.1"/>
</dbReference>
<dbReference type="Proteomes" id="UP000256269">
    <property type="component" value="Unassembled WGS sequence"/>
</dbReference>
<keyword evidence="2" id="KW-0808">Transferase</keyword>
<dbReference type="PROSITE" id="PS51186">
    <property type="entry name" value="GNAT"/>
    <property type="match status" value="1"/>
</dbReference>
<dbReference type="GO" id="GO:0016747">
    <property type="term" value="F:acyltransferase activity, transferring groups other than amino-acyl groups"/>
    <property type="evidence" value="ECO:0007669"/>
    <property type="project" value="InterPro"/>
</dbReference>
<dbReference type="OrthoDB" id="3533156at2"/>
<name>A0A3E0H2H0_9PSEU</name>
<evidence type="ECO:0000313" key="3">
    <source>
        <dbReference type="Proteomes" id="UP000256269"/>
    </source>
</evidence>